<dbReference type="EMBL" id="JBHSGS010000031">
    <property type="protein sequence ID" value="MFC4719178.1"/>
    <property type="molecule type" value="Genomic_DNA"/>
</dbReference>
<sequence length="73" mass="9043">MDKYNKKTTFEKWVSAINFNELSEEAQITIKNFDYYHKKLDFETTRKFLLYAVYEELPSYREIRRAFMDKRLS</sequence>
<dbReference type="RefSeq" id="WP_204653334.1">
    <property type="nucleotide sequence ID" value="NZ_JAFBFD010000008.1"/>
</dbReference>
<organism evidence="1 2">
    <name type="scientific">Enterococcus lemanii</name>
    <dbReference type="NCBI Taxonomy" id="1159752"/>
    <lineage>
        <taxon>Bacteria</taxon>
        <taxon>Bacillati</taxon>
        <taxon>Bacillota</taxon>
        <taxon>Bacilli</taxon>
        <taxon>Lactobacillales</taxon>
        <taxon>Enterococcaceae</taxon>
        <taxon>Enterococcus</taxon>
    </lineage>
</organism>
<dbReference type="Proteomes" id="UP001595969">
    <property type="component" value="Unassembled WGS sequence"/>
</dbReference>
<reference evidence="2" key="1">
    <citation type="journal article" date="2019" name="Int. J. Syst. Evol. Microbiol.">
        <title>The Global Catalogue of Microorganisms (GCM) 10K type strain sequencing project: providing services to taxonomists for standard genome sequencing and annotation.</title>
        <authorList>
            <consortium name="The Broad Institute Genomics Platform"/>
            <consortium name="The Broad Institute Genome Sequencing Center for Infectious Disease"/>
            <person name="Wu L."/>
            <person name="Ma J."/>
        </authorList>
    </citation>
    <scope>NUCLEOTIDE SEQUENCE [LARGE SCALE GENOMIC DNA]</scope>
    <source>
        <strain evidence="2">CGMCC 1.19032</strain>
    </source>
</reference>
<evidence type="ECO:0000313" key="2">
    <source>
        <dbReference type="Proteomes" id="UP001595969"/>
    </source>
</evidence>
<proteinExistence type="predicted"/>
<keyword evidence="2" id="KW-1185">Reference proteome</keyword>
<protein>
    <submittedName>
        <fullName evidence="1">Uncharacterized protein</fullName>
    </submittedName>
</protein>
<gene>
    <name evidence="1" type="ORF">ACFO5I_05495</name>
</gene>
<accession>A0ABV9MWY7</accession>
<evidence type="ECO:0000313" key="1">
    <source>
        <dbReference type="EMBL" id="MFC4719178.1"/>
    </source>
</evidence>
<name>A0ABV9MWY7_9ENTE</name>
<comment type="caution">
    <text evidence="1">The sequence shown here is derived from an EMBL/GenBank/DDBJ whole genome shotgun (WGS) entry which is preliminary data.</text>
</comment>